<keyword evidence="1" id="KW-0812">Transmembrane</keyword>
<gene>
    <name evidence="2" type="ORF">JHK64_00290</name>
</gene>
<reference evidence="2 3" key="1">
    <citation type="journal article" date="2021" name="Int. J. Syst. Evol. Microbiol.">
        <title>Streptococcus vicugnae sp. nov., isolated from faeces of alpacas (Vicugna pacos) and cattle (Bos taurus), Streptococcus zalophi sp. nov., and Streptococcus pacificus sp. nov., isolated from respiratory tract of California sea lions (Zalophus californianus).</title>
        <authorList>
            <person name="Volokhov D.V."/>
            <person name="Zagorodnyaya T.A."/>
            <person name="Shen Z."/>
            <person name="Blom J."/>
            <person name="Furtak V.A."/>
            <person name="Eisenberg T."/>
            <person name="Fan P."/>
            <person name="Jeong K.C."/>
            <person name="Gao Y."/>
            <person name="Zhang S."/>
            <person name="Amselle M."/>
        </authorList>
    </citation>
    <scope>NUCLEOTIDE SEQUENCE [LARGE SCALE GENOMIC DNA]</scope>
    <source>
        <strain evidence="3">CSL7508-lung</strain>
    </source>
</reference>
<dbReference type="AlphaFoldDB" id="A0A934UCP6"/>
<organism evidence="2 3">
    <name type="scientific">Streptococcus zalophi</name>
    <dbReference type="NCBI Taxonomy" id="640031"/>
    <lineage>
        <taxon>Bacteria</taxon>
        <taxon>Bacillati</taxon>
        <taxon>Bacillota</taxon>
        <taxon>Bacilli</taxon>
        <taxon>Lactobacillales</taxon>
        <taxon>Streptococcaceae</taxon>
        <taxon>Streptococcus</taxon>
    </lineage>
</organism>
<sequence>MAILLLRKKEDVRSEAPLDVIINGQSVEEFKEYHRKQFYELPAKEVTLQVRDFKTGLKSSIITVFDGETIKIKESFYLKYNWLFMLLMFLMLYYPFVSVAYSLSFPIRLFFGLILIAITFIIDYFVKKYSHYSFEKIENQ</sequence>
<evidence type="ECO:0000313" key="3">
    <source>
        <dbReference type="Proteomes" id="UP000644875"/>
    </source>
</evidence>
<accession>A0A934UCP6</accession>
<feature type="transmembrane region" description="Helical" evidence="1">
    <location>
        <begin position="107"/>
        <end position="126"/>
    </location>
</feature>
<keyword evidence="3" id="KW-1185">Reference proteome</keyword>
<dbReference type="RefSeq" id="WP_199566998.1">
    <property type="nucleotide sequence ID" value="NZ_JAENBP010000001.1"/>
</dbReference>
<evidence type="ECO:0000313" key="2">
    <source>
        <dbReference type="EMBL" id="MBJ8349066.1"/>
    </source>
</evidence>
<proteinExistence type="predicted"/>
<dbReference type="EMBL" id="JAENBP010000001">
    <property type="protein sequence ID" value="MBJ8349066.1"/>
    <property type="molecule type" value="Genomic_DNA"/>
</dbReference>
<keyword evidence="1" id="KW-1133">Transmembrane helix</keyword>
<name>A0A934UCP6_9STRE</name>
<comment type="caution">
    <text evidence="2">The sequence shown here is derived from an EMBL/GenBank/DDBJ whole genome shotgun (WGS) entry which is preliminary data.</text>
</comment>
<feature type="transmembrane region" description="Helical" evidence="1">
    <location>
        <begin position="80"/>
        <end position="101"/>
    </location>
</feature>
<evidence type="ECO:0000256" key="1">
    <source>
        <dbReference type="SAM" id="Phobius"/>
    </source>
</evidence>
<dbReference type="Proteomes" id="UP000644875">
    <property type="component" value="Unassembled WGS sequence"/>
</dbReference>
<keyword evidence="1" id="KW-0472">Membrane</keyword>
<protein>
    <submittedName>
        <fullName evidence="2">Uncharacterized protein</fullName>
    </submittedName>
</protein>